<keyword evidence="4" id="KW-1185">Reference proteome</keyword>
<dbReference type="InterPro" id="IPR052894">
    <property type="entry name" value="AsmA-related"/>
</dbReference>
<name>A0A2U3B721_9VIBR</name>
<dbReference type="InterPro" id="IPR036737">
    <property type="entry name" value="OmpA-like_sf"/>
</dbReference>
<gene>
    <name evidence="3" type="ORF">DI392_14290</name>
</gene>
<dbReference type="PANTHER" id="PTHR30441">
    <property type="entry name" value="DUF748 DOMAIN-CONTAINING PROTEIN"/>
    <property type="match status" value="1"/>
</dbReference>
<feature type="region of interest" description="Disordered" evidence="1">
    <location>
        <begin position="599"/>
        <end position="627"/>
    </location>
</feature>
<sequence length="1045" mass="113398">MKTFLVSLHQRFKSLTKPVRVGIYLLTAYATYALLLGLIVPAIIQSQAPDMLSEQLGRKVQIAKVRINPFLLRTRISGFAIAEQDETTRFIQFDQLELEFSFWRTIRHLTPVIDHLDIQNPVVNVARLDITNGTPRFNFSDIQETLAKQASKAPQTEEPQPESTGIPGLIADRLSILQGQLHIRDQVTGTKLDYPALDIALNQMDTRAFTLSVPDNAETGAVLAEESNRYALSLTGADKGQLALSGQFQLQPLEVNGDLQLSGLTLPPFWPLAADMIPAQLTSGSLRFSTDYHLIQNDENIQVNTENGQFALTNLVFSADSEPKVALPELTVENISADTGSQKINLDSICLSGLTIDAAMDKNGTVDLQSLFTPVVSADKDVVPSQTNTDETVADDPQPEPWLISLNRFVMSDSDINLTEKLVSQGVHWRIYPLSLSTDRVLSDLSQPVDYQLSMNISSSENASPQQSRGAFSSNGQINADALAADGEIKLTALDLSQFQPYLKPYLNVELSSGGLSTEGAFSADSQGKATYQGRASVDNLLIKDGLEHEPLIKWKTMAMDSMQFDLQQQSLNIATIQLDEPYAKVLIAKDRRTNIGEIMARSDSSATNETEKTSNQTSDKPETDVQVADTAKGPAFDLDIGKIEVRNGSAYFADYSLTPNFASGIEDLQGYINHLSSDPATRAEVALQGKVDRYAPVTLSGEVNPLLTPPYLDLDFILDSAELTSVNPYSGTYVGYYIDKGQLSLDINYLLDNNQLKGSNHVVIDQLQLGKASESDLATSLPVSLAIALLQDTDGVIDLGVDVSGDLDSPDFSLGGIILKAIGNIITKAVTAPFSLLANLIGSDEELNLVQFDPGLAVLTPAEEARLRKLANALTKRPKLAVSVEGSVNPKEDSHALAEAQLQQKLLQLSGLSELPANLTASRIPATGPLATALEQLSVQELNLDITAERSKIEKQLQAETEEVTDIDLARITSVLHIGMYNQLLSAQEISPDSLGNLADARAKATKAFLVEGAQLDPGRIFILDSKTELKTDAAQALLTLDAK</sequence>
<comment type="caution">
    <text evidence="3">The sequence shown here is derived from an EMBL/GenBank/DDBJ whole genome shotgun (WGS) entry which is preliminary data.</text>
</comment>
<dbReference type="PANTHER" id="PTHR30441:SF8">
    <property type="entry name" value="DUF748 DOMAIN-CONTAINING PROTEIN"/>
    <property type="match status" value="1"/>
</dbReference>
<feature type="compositionally biased region" description="Polar residues" evidence="1">
    <location>
        <begin position="603"/>
        <end position="619"/>
    </location>
</feature>
<dbReference type="Pfam" id="PF05359">
    <property type="entry name" value="DUF748"/>
    <property type="match status" value="2"/>
</dbReference>
<evidence type="ECO:0000256" key="2">
    <source>
        <dbReference type="SAM" id="Phobius"/>
    </source>
</evidence>
<evidence type="ECO:0000313" key="3">
    <source>
        <dbReference type="EMBL" id="PWI32587.1"/>
    </source>
</evidence>
<dbReference type="Proteomes" id="UP000245362">
    <property type="component" value="Unassembled WGS sequence"/>
</dbReference>
<feature type="transmembrane region" description="Helical" evidence="2">
    <location>
        <begin position="21"/>
        <end position="44"/>
    </location>
</feature>
<evidence type="ECO:0000313" key="4">
    <source>
        <dbReference type="Proteomes" id="UP000245362"/>
    </source>
</evidence>
<evidence type="ECO:0000256" key="1">
    <source>
        <dbReference type="SAM" id="MobiDB-lite"/>
    </source>
</evidence>
<keyword evidence="2" id="KW-0812">Transmembrane</keyword>
<dbReference type="InterPro" id="IPR008023">
    <property type="entry name" value="DUF748"/>
</dbReference>
<organism evidence="3 4">
    <name type="scientific">Vibrio albus</name>
    <dbReference type="NCBI Taxonomy" id="2200953"/>
    <lineage>
        <taxon>Bacteria</taxon>
        <taxon>Pseudomonadati</taxon>
        <taxon>Pseudomonadota</taxon>
        <taxon>Gammaproteobacteria</taxon>
        <taxon>Vibrionales</taxon>
        <taxon>Vibrionaceae</taxon>
        <taxon>Vibrio</taxon>
    </lineage>
</organism>
<dbReference type="RefSeq" id="WP_109320373.1">
    <property type="nucleotide sequence ID" value="NZ_QFWT01000008.1"/>
</dbReference>
<keyword evidence="2" id="KW-1133">Transmembrane helix</keyword>
<reference evidence="3 4" key="1">
    <citation type="submission" date="2018-05" db="EMBL/GenBank/DDBJ databases">
        <title>Vibrio limimaris sp. nov., isolated from marine sediment.</title>
        <authorList>
            <person name="Li C.-M."/>
        </authorList>
    </citation>
    <scope>NUCLEOTIDE SEQUENCE [LARGE SCALE GENOMIC DNA]</scope>
    <source>
        <strain evidence="3 4">E4404</strain>
    </source>
</reference>
<dbReference type="OrthoDB" id="9757969at2"/>
<dbReference type="GO" id="GO:0005886">
    <property type="term" value="C:plasma membrane"/>
    <property type="evidence" value="ECO:0007669"/>
    <property type="project" value="TreeGrafter"/>
</dbReference>
<protein>
    <recommendedName>
        <fullName evidence="5">DUF748 domain-containing protein</fullName>
    </recommendedName>
</protein>
<dbReference type="EMBL" id="QFWT01000008">
    <property type="protein sequence ID" value="PWI32587.1"/>
    <property type="molecule type" value="Genomic_DNA"/>
</dbReference>
<accession>A0A2U3B721</accession>
<keyword evidence="2" id="KW-0472">Membrane</keyword>
<dbReference type="GO" id="GO:0090313">
    <property type="term" value="P:regulation of protein targeting to membrane"/>
    <property type="evidence" value="ECO:0007669"/>
    <property type="project" value="TreeGrafter"/>
</dbReference>
<evidence type="ECO:0008006" key="5">
    <source>
        <dbReference type="Google" id="ProtNLM"/>
    </source>
</evidence>
<dbReference type="Gene3D" id="3.30.1330.60">
    <property type="entry name" value="OmpA-like domain"/>
    <property type="match status" value="1"/>
</dbReference>
<proteinExistence type="predicted"/>
<dbReference type="AlphaFoldDB" id="A0A2U3B721"/>